<keyword evidence="2" id="KW-1185">Reference proteome</keyword>
<evidence type="ECO:0000313" key="2">
    <source>
        <dbReference type="Proteomes" id="UP000446768"/>
    </source>
</evidence>
<accession>A0A7X2IQD0</accession>
<dbReference type="AlphaFoldDB" id="A0A7X2IQD0"/>
<gene>
    <name evidence="1" type="ORF">GJ700_18105</name>
</gene>
<sequence length="644" mass="69258">MRPSFTSAHPPHGMPGIYAQAQPRLHPQPMDVCAFIGVAPRGPAYQPEPARPGERGSVLMSDPARPCRRSVPVLVHSFDEYRALFGGFEGPGYLPHAVAMFFEQGGRSAYIVRIVHEYDPPAPWHEAWARGGLASLASRPLTFLARNEGSWGNGLQVEGGLTAAPLAFAWRDGAVCVDRAGASPAGTLLRLEAADGAQVLAYCRGVSELRAAGFALPAWALALDPPLPPQFAPVRIDVVQAWLAIREEGEGGHAGQERHEMLGLTPRHPRWIGSVLCDESRLLWPDPSWAGQELWPARAAVETVHGVSAPFSGGRDRYADVQHEDFFDAGAPWSGLAALGACPEVTHVVVPDLYVPAQWAGDDAGIEGGAGAAPSALRKLILDPRDFADLTAIAALQQKVLDACESGRAMIALLDVPPGLSQAQASRWRAQFCSSWGAAYHPWLVPSRQLQGAQPTGQVRPLPPSAVAAGIIARDDIAEGVRAGPAVARAVVRLAEPQPAGRADAFQPLGLNCFVRGPDGVELVSARTLSRDRAWRQLSARRLMLMLERTLQRETRWAVAESGEPSLWQGAQQAVDNLLLRLFRAGACAGATPAESYFVRVKREPAGPERGELRMEIGVAPAEPREFVVLCLHRHDDGALVLER</sequence>
<proteinExistence type="predicted"/>
<comment type="caution">
    <text evidence="1">The sequence shown here is derived from an EMBL/GenBank/DDBJ whole genome shotgun (WGS) entry which is preliminary data.</text>
</comment>
<dbReference type="Proteomes" id="UP000446768">
    <property type="component" value="Unassembled WGS sequence"/>
</dbReference>
<dbReference type="InterPro" id="IPR052042">
    <property type="entry name" value="Tail_sheath_structural"/>
</dbReference>
<reference evidence="1 2" key="1">
    <citation type="submission" date="2019-11" db="EMBL/GenBank/DDBJ databases">
        <title>Novel species isolated from a subtropical stream in China.</title>
        <authorList>
            <person name="Lu H."/>
        </authorList>
    </citation>
    <scope>NUCLEOTIDE SEQUENCE [LARGE SCALE GENOMIC DNA]</scope>
    <source>
        <strain evidence="1 2">FT92W</strain>
    </source>
</reference>
<evidence type="ECO:0000313" key="1">
    <source>
        <dbReference type="EMBL" id="MRV73628.1"/>
    </source>
</evidence>
<organism evidence="1 2">
    <name type="scientific">Pseudoduganella rivuli</name>
    <dbReference type="NCBI Taxonomy" id="2666085"/>
    <lineage>
        <taxon>Bacteria</taxon>
        <taxon>Pseudomonadati</taxon>
        <taxon>Pseudomonadota</taxon>
        <taxon>Betaproteobacteria</taxon>
        <taxon>Burkholderiales</taxon>
        <taxon>Oxalobacteraceae</taxon>
        <taxon>Telluria group</taxon>
        <taxon>Pseudoduganella</taxon>
    </lineage>
</organism>
<name>A0A7X2IQD0_9BURK</name>
<dbReference type="PANTHER" id="PTHR35861">
    <property type="match status" value="1"/>
</dbReference>
<dbReference type="Gene3D" id="3.40.50.11780">
    <property type="match status" value="2"/>
</dbReference>
<protein>
    <recommendedName>
        <fullName evidence="3">Phage tail sheath family protein</fullName>
    </recommendedName>
</protein>
<dbReference type="EMBL" id="WKJJ01000011">
    <property type="protein sequence ID" value="MRV73628.1"/>
    <property type="molecule type" value="Genomic_DNA"/>
</dbReference>
<evidence type="ECO:0008006" key="3">
    <source>
        <dbReference type="Google" id="ProtNLM"/>
    </source>
</evidence>
<dbReference type="PANTHER" id="PTHR35861:SF1">
    <property type="entry name" value="PHAGE TAIL SHEATH PROTEIN"/>
    <property type="match status" value="1"/>
</dbReference>
<dbReference type="RefSeq" id="WP_154376397.1">
    <property type="nucleotide sequence ID" value="NZ_WKJJ01000011.1"/>
</dbReference>